<dbReference type="Pfam" id="PF01694">
    <property type="entry name" value="Rhomboid"/>
    <property type="match status" value="1"/>
</dbReference>
<dbReference type="PANTHER" id="PTHR43731:SF14">
    <property type="entry name" value="PRESENILIN-ASSOCIATED RHOMBOID-LIKE PROTEIN, MITOCHONDRIAL"/>
    <property type="match status" value="1"/>
</dbReference>
<evidence type="ECO:0000256" key="4">
    <source>
        <dbReference type="ARBA" id="ARBA00022801"/>
    </source>
</evidence>
<keyword evidence="6 7" id="KW-0472">Membrane</keyword>
<comment type="similarity">
    <text evidence="2">Belongs to the peptidase S54 family.</text>
</comment>
<evidence type="ECO:0000256" key="5">
    <source>
        <dbReference type="ARBA" id="ARBA00022989"/>
    </source>
</evidence>
<keyword evidence="4" id="KW-0378">Hydrolase</keyword>
<keyword evidence="5 7" id="KW-1133">Transmembrane helix</keyword>
<dbReference type="Gene3D" id="1.25.40.10">
    <property type="entry name" value="Tetratricopeptide repeat domain"/>
    <property type="match status" value="1"/>
</dbReference>
<feature type="transmembrane region" description="Helical" evidence="7">
    <location>
        <begin position="272"/>
        <end position="291"/>
    </location>
</feature>
<dbReference type="EMBL" id="UOFT01000061">
    <property type="protein sequence ID" value="VAW97701.1"/>
    <property type="molecule type" value="Genomic_DNA"/>
</dbReference>
<feature type="transmembrane region" description="Helical" evidence="7">
    <location>
        <begin position="158"/>
        <end position="175"/>
    </location>
</feature>
<feature type="transmembrane region" description="Helical" evidence="7">
    <location>
        <begin position="12"/>
        <end position="32"/>
    </location>
</feature>
<dbReference type="InterPro" id="IPR011990">
    <property type="entry name" value="TPR-like_helical_dom_sf"/>
</dbReference>
<name>A0A3B1A0Y4_9ZZZZ</name>
<evidence type="ECO:0000256" key="3">
    <source>
        <dbReference type="ARBA" id="ARBA00022692"/>
    </source>
</evidence>
<feature type="transmembrane region" description="Helical" evidence="7">
    <location>
        <begin position="208"/>
        <end position="228"/>
    </location>
</feature>
<evidence type="ECO:0000256" key="1">
    <source>
        <dbReference type="ARBA" id="ARBA00004141"/>
    </source>
</evidence>
<sequence>MFIPIEKKPQWQNPPILSIILILICVGAYFTWQNNDNENEALAFQYYIQSGLAKIETPAYSKYVGAKDATTINQLLTEQPQQAYRFALKKIMVDGLFLSQLDSHKIIKPSHPQFKMWLQKHTEFKRLLNRIVKYKYGLKPYQYNLQSLVIHNFLHDDISHLILNMIFLFMFGFVIELAIGRSAYLFVFLVSGIASGATLILLDPNAAYWVVGTSGAIAGLVGFYTLLYGMRKIRFFYTIIVYFGYVKAPALVLLPVWLIYELFNQYLFLDQVSNLSHIGGLLTGAALGLIYKRYPQLIHTETIQDNTQQLNFKKKFQQAIELVAQLDFNKAHKILNELLINQPNNIDVVKQLYYLEKIHPDTDQYHVFAHQLIKLAGEQSGYEKLIHRVYTEYSETAKPSAKFTPDLLYYLATLFSNNNHLDDAEKICHYLLKHDGNTDKQPELLLSLVNGLKKSNRTEQYKKYKDLLTKDFPDSKQARIVVTY</sequence>
<dbReference type="AlphaFoldDB" id="A0A3B1A0Y4"/>
<evidence type="ECO:0000256" key="2">
    <source>
        <dbReference type="ARBA" id="ARBA00009045"/>
    </source>
</evidence>
<proteinExistence type="inferred from homology"/>
<evidence type="ECO:0000313" key="9">
    <source>
        <dbReference type="EMBL" id="VAW97701.1"/>
    </source>
</evidence>
<feature type="domain" description="Peptidase S54 rhomboid" evidence="8">
    <location>
        <begin position="147"/>
        <end position="292"/>
    </location>
</feature>
<dbReference type="InterPro" id="IPR050925">
    <property type="entry name" value="Rhomboid_protease_S54"/>
</dbReference>
<organism evidence="9">
    <name type="scientific">hydrothermal vent metagenome</name>
    <dbReference type="NCBI Taxonomy" id="652676"/>
    <lineage>
        <taxon>unclassified sequences</taxon>
        <taxon>metagenomes</taxon>
        <taxon>ecological metagenomes</taxon>
    </lineage>
</organism>
<dbReference type="InterPro" id="IPR035952">
    <property type="entry name" value="Rhomboid-like_sf"/>
</dbReference>
<evidence type="ECO:0000256" key="6">
    <source>
        <dbReference type="ARBA" id="ARBA00023136"/>
    </source>
</evidence>
<reference evidence="9" key="1">
    <citation type="submission" date="2018-06" db="EMBL/GenBank/DDBJ databases">
        <authorList>
            <person name="Zhirakovskaya E."/>
        </authorList>
    </citation>
    <scope>NUCLEOTIDE SEQUENCE</scope>
</reference>
<evidence type="ECO:0000256" key="7">
    <source>
        <dbReference type="SAM" id="Phobius"/>
    </source>
</evidence>
<dbReference type="SUPFAM" id="SSF48452">
    <property type="entry name" value="TPR-like"/>
    <property type="match status" value="1"/>
</dbReference>
<keyword evidence="3 7" id="KW-0812">Transmembrane</keyword>
<feature type="transmembrane region" description="Helical" evidence="7">
    <location>
        <begin position="182"/>
        <end position="202"/>
    </location>
</feature>
<dbReference type="InterPro" id="IPR022764">
    <property type="entry name" value="Peptidase_S54_rhomboid_dom"/>
</dbReference>
<dbReference type="Gene3D" id="1.20.1540.10">
    <property type="entry name" value="Rhomboid-like"/>
    <property type="match status" value="1"/>
</dbReference>
<gene>
    <name evidence="9" type="ORF">MNBD_GAMMA23-601</name>
</gene>
<dbReference type="GO" id="GO:0004252">
    <property type="term" value="F:serine-type endopeptidase activity"/>
    <property type="evidence" value="ECO:0007669"/>
    <property type="project" value="InterPro"/>
</dbReference>
<accession>A0A3B1A0Y4</accession>
<dbReference type="SUPFAM" id="SSF144091">
    <property type="entry name" value="Rhomboid-like"/>
    <property type="match status" value="1"/>
</dbReference>
<dbReference type="GO" id="GO:0016020">
    <property type="term" value="C:membrane"/>
    <property type="evidence" value="ECO:0007669"/>
    <property type="project" value="UniProtKB-SubCell"/>
</dbReference>
<evidence type="ECO:0000259" key="8">
    <source>
        <dbReference type="Pfam" id="PF01694"/>
    </source>
</evidence>
<feature type="transmembrane region" description="Helical" evidence="7">
    <location>
        <begin position="235"/>
        <end position="260"/>
    </location>
</feature>
<dbReference type="PANTHER" id="PTHR43731">
    <property type="entry name" value="RHOMBOID PROTEASE"/>
    <property type="match status" value="1"/>
</dbReference>
<protein>
    <recommendedName>
        <fullName evidence="8">Peptidase S54 rhomboid domain-containing protein</fullName>
    </recommendedName>
</protein>
<comment type="subcellular location">
    <subcellularLocation>
        <location evidence="1">Membrane</location>
        <topology evidence="1">Multi-pass membrane protein</topology>
    </subcellularLocation>
</comment>